<evidence type="ECO:0008006" key="7">
    <source>
        <dbReference type="Google" id="ProtNLM"/>
    </source>
</evidence>
<dbReference type="PROSITE" id="PS50088">
    <property type="entry name" value="ANK_REPEAT"/>
    <property type="match status" value="1"/>
</dbReference>
<sequence length="641" mass="70821">MCDISDLSEGKSAANEIYQLIREDNVVGIHHVAIPFAASVGSLEVLRVLMADAGETDWTPSLYRACRNGQVEVARWILDNHIDAAAESLSSAGPYGSLLLSTMGIYPPRYGEVYPEVKIPEHISRPRQEDVVRLLLDRGVNLHDKLCSSSKGFDDNIKLLVPGLDVPLDYSDQDALDILLTCDGNNQGFLGKWECPSWDVSPQSIELKETASTDVRLGPTEPISDTALTLSLSFGSGNLISRLVQGGCDIHIQVRQFQDTDFGELTEDVTPLHLACHYKNMADVRVLLEAAGSDAKLMMAARDSNGMTPFHWVTLDAALAYSQGYVWEEGHVATSDKMKACLELLLACDSTQLDVQDHWGRTALHYASLLESADVARVLVDKNADLQVKDEEGCTPLLTLLSVSRMPSLANRHLSPDDLELFFQHGAELQGADASGNTLLHLVSRCWRWKDLVQWLLEHNVRVDATNSKTELPLHIAATCIRGDYGDTFVRFDSALRAQDEMMRMLTEAGAGDGDMDRPDAAGTTPRQALAACRERANEFFGYAVSNRLSKEGKVLEYCQFRMGYKRLPAELQEMIESEATLEFGTGMLKTYDSQSHVSIGRGYANPTRGTGRVQVTWDNSPRRHARPRGRSLEEGGSLYI</sequence>
<comment type="caution">
    <text evidence="5">The sequence shown here is derived from an EMBL/GenBank/DDBJ whole genome shotgun (WGS) entry which is preliminary data.</text>
</comment>
<accession>A0ABR1UJN7</accession>
<protein>
    <recommendedName>
        <fullName evidence="7">Ankyrin</fullName>
    </recommendedName>
</protein>
<dbReference type="PANTHER" id="PTHR24198:SF165">
    <property type="entry name" value="ANKYRIN REPEAT-CONTAINING PROTEIN-RELATED"/>
    <property type="match status" value="1"/>
</dbReference>
<dbReference type="Pfam" id="PF00023">
    <property type="entry name" value="Ank"/>
    <property type="match status" value="2"/>
</dbReference>
<name>A0ABR1UJN7_9PEZI</name>
<dbReference type="Pfam" id="PF12796">
    <property type="entry name" value="Ank_2"/>
    <property type="match status" value="1"/>
</dbReference>
<dbReference type="SUPFAM" id="SSF48403">
    <property type="entry name" value="Ankyrin repeat"/>
    <property type="match status" value="1"/>
</dbReference>
<gene>
    <name evidence="5" type="ORF">PG996_009039</name>
</gene>
<evidence type="ECO:0000256" key="2">
    <source>
        <dbReference type="ARBA" id="ARBA00023043"/>
    </source>
</evidence>
<evidence type="ECO:0000256" key="1">
    <source>
        <dbReference type="ARBA" id="ARBA00022737"/>
    </source>
</evidence>
<evidence type="ECO:0000256" key="3">
    <source>
        <dbReference type="PROSITE-ProRule" id="PRU00023"/>
    </source>
</evidence>
<evidence type="ECO:0000256" key="4">
    <source>
        <dbReference type="SAM" id="MobiDB-lite"/>
    </source>
</evidence>
<feature type="repeat" description="ANK" evidence="3">
    <location>
        <begin position="359"/>
        <end position="391"/>
    </location>
</feature>
<dbReference type="Proteomes" id="UP001446871">
    <property type="component" value="Unassembled WGS sequence"/>
</dbReference>
<keyword evidence="2 3" id="KW-0040">ANK repeat</keyword>
<dbReference type="Gene3D" id="1.25.40.20">
    <property type="entry name" value="Ankyrin repeat-containing domain"/>
    <property type="match status" value="4"/>
</dbReference>
<dbReference type="PROSITE" id="PS50297">
    <property type="entry name" value="ANK_REP_REGION"/>
    <property type="match status" value="1"/>
</dbReference>
<feature type="region of interest" description="Disordered" evidence="4">
    <location>
        <begin position="602"/>
        <end position="641"/>
    </location>
</feature>
<organism evidence="5 6">
    <name type="scientific">Apiospora saccharicola</name>
    <dbReference type="NCBI Taxonomy" id="335842"/>
    <lineage>
        <taxon>Eukaryota</taxon>
        <taxon>Fungi</taxon>
        <taxon>Dikarya</taxon>
        <taxon>Ascomycota</taxon>
        <taxon>Pezizomycotina</taxon>
        <taxon>Sordariomycetes</taxon>
        <taxon>Xylariomycetidae</taxon>
        <taxon>Amphisphaeriales</taxon>
        <taxon>Apiosporaceae</taxon>
        <taxon>Apiospora</taxon>
    </lineage>
</organism>
<evidence type="ECO:0000313" key="6">
    <source>
        <dbReference type="Proteomes" id="UP001446871"/>
    </source>
</evidence>
<dbReference type="InterPro" id="IPR036770">
    <property type="entry name" value="Ankyrin_rpt-contain_sf"/>
</dbReference>
<reference evidence="5 6" key="1">
    <citation type="submission" date="2023-01" db="EMBL/GenBank/DDBJ databases">
        <title>Analysis of 21 Apiospora genomes using comparative genomics revels a genus with tremendous synthesis potential of carbohydrate active enzymes and secondary metabolites.</title>
        <authorList>
            <person name="Sorensen T."/>
        </authorList>
    </citation>
    <scope>NUCLEOTIDE SEQUENCE [LARGE SCALE GENOMIC DNA]</scope>
    <source>
        <strain evidence="5 6">CBS 83171</strain>
    </source>
</reference>
<evidence type="ECO:0000313" key="5">
    <source>
        <dbReference type="EMBL" id="KAK8059109.1"/>
    </source>
</evidence>
<keyword evidence="6" id="KW-1185">Reference proteome</keyword>
<dbReference type="EMBL" id="JAQQWM010000006">
    <property type="protein sequence ID" value="KAK8059109.1"/>
    <property type="molecule type" value="Genomic_DNA"/>
</dbReference>
<proteinExistence type="predicted"/>
<dbReference type="PANTHER" id="PTHR24198">
    <property type="entry name" value="ANKYRIN REPEAT AND PROTEIN KINASE DOMAIN-CONTAINING PROTEIN"/>
    <property type="match status" value="1"/>
</dbReference>
<keyword evidence="1" id="KW-0677">Repeat</keyword>
<dbReference type="InterPro" id="IPR002110">
    <property type="entry name" value="Ankyrin_rpt"/>
</dbReference>
<dbReference type="SMART" id="SM00248">
    <property type="entry name" value="ANK"/>
    <property type="match status" value="6"/>
</dbReference>